<evidence type="ECO:0000313" key="2">
    <source>
        <dbReference type="Proteomes" id="UP000768646"/>
    </source>
</evidence>
<sequence>TNKMALSDEQVNTEMQRLINFIKIEAMEKAREIHIKSNEDFAIEKARIVHQEIVKIDELYKQKMKKAAIFQQILKSNKMNTSRLRLLMEKEKILEEIFEEVIKILYDLSQDETRYQELLKTLILQGLYQLMEKDAIIRVRESDSIIAQKAINDAIEIFKNKTQLNINVEIDKEHLPSDGLGGVIIFETTKNISINNTLEQRLDLLKKEALPVVKLTLFGQSENRKFCN</sequence>
<dbReference type="EMBL" id="JABTEG010000001">
    <property type="protein sequence ID" value="KAG4306178.1"/>
    <property type="molecule type" value="Genomic_DNA"/>
</dbReference>
<protein>
    <submittedName>
        <fullName evidence="1">Uncharacterized protein</fullName>
    </submittedName>
</protein>
<feature type="non-terminal residue" evidence="1">
    <location>
        <position position="1"/>
    </location>
</feature>
<evidence type="ECO:0000313" key="1">
    <source>
        <dbReference type="EMBL" id="KAG4306178.1"/>
    </source>
</evidence>
<accession>A0ACB7CF03</accession>
<gene>
    <name evidence="1" type="ORF">PORY_000166</name>
</gene>
<proteinExistence type="predicted"/>
<name>A0ACB7CF03_9ASCO</name>
<keyword evidence="2" id="KW-1185">Reference proteome</keyword>
<dbReference type="Proteomes" id="UP000768646">
    <property type="component" value="Unassembled WGS sequence"/>
</dbReference>
<comment type="caution">
    <text evidence="1">The sequence shown here is derived from an EMBL/GenBank/DDBJ whole genome shotgun (WGS) entry which is preliminary data.</text>
</comment>
<organism evidence="1 2">
    <name type="scientific">Pneumocystis oryctolagi</name>
    <dbReference type="NCBI Taxonomy" id="42067"/>
    <lineage>
        <taxon>Eukaryota</taxon>
        <taxon>Fungi</taxon>
        <taxon>Dikarya</taxon>
        <taxon>Ascomycota</taxon>
        <taxon>Taphrinomycotina</taxon>
        <taxon>Pneumocystomycetes</taxon>
        <taxon>Pneumocystaceae</taxon>
        <taxon>Pneumocystis</taxon>
    </lineage>
</organism>
<reference evidence="1 2" key="1">
    <citation type="journal article" date="2021" name="Commun. Biol.">
        <title>Genomic insights into the host specific adaptation of the Pneumocystis genus.</title>
        <authorList>
            <person name="Cisse O.H."/>
            <person name="Ma L."/>
            <person name="Dekker J.P."/>
            <person name="Khil P.P."/>
            <person name="Youn J.-H."/>
            <person name="Brenchley J.M."/>
            <person name="Blair R."/>
            <person name="Pahar B."/>
            <person name="Chabe M."/>
            <person name="Van Rompay K.K.A."/>
            <person name="Keesler R."/>
            <person name="Sukura A."/>
            <person name="Hirsch V."/>
            <person name="Kutty G."/>
            <person name="Liu Y."/>
            <person name="Peng L."/>
            <person name="Chen J."/>
            <person name="Song J."/>
            <person name="Weissenbacher-Lang C."/>
            <person name="Xu J."/>
            <person name="Upham N.S."/>
            <person name="Stajich J.E."/>
            <person name="Cuomo C.A."/>
            <person name="Cushion M.T."/>
            <person name="Kovacs J.A."/>
        </authorList>
    </citation>
    <scope>NUCLEOTIDE SEQUENCE [LARGE SCALE GENOMIC DNA]</scope>
    <source>
        <strain evidence="1 2">RABM</strain>
    </source>
</reference>